<evidence type="ECO:0000256" key="1">
    <source>
        <dbReference type="ARBA" id="ARBA00006611"/>
    </source>
</evidence>
<evidence type="ECO:0000313" key="3">
    <source>
        <dbReference type="EMBL" id="NOK12475.1"/>
    </source>
</evidence>
<dbReference type="NCBIfam" id="TIGR01420">
    <property type="entry name" value="pilT_fam"/>
    <property type="match status" value="1"/>
</dbReference>
<evidence type="ECO:0000259" key="2">
    <source>
        <dbReference type="PROSITE" id="PS00662"/>
    </source>
</evidence>
<dbReference type="InterPro" id="IPR001482">
    <property type="entry name" value="T2SS/T4SS_dom"/>
</dbReference>
<proteinExistence type="inferred from homology"/>
<dbReference type="Gene3D" id="3.30.450.90">
    <property type="match status" value="1"/>
</dbReference>
<dbReference type="PROSITE" id="PS00662">
    <property type="entry name" value="T2SP_E"/>
    <property type="match status" value="1"/>
</dbReference>
<dbReference type="InterPro" id="IPR027417">
    <property type="entry name" value="P-loop_NTPase"/>
</dbReference>
<protein>
    <submittedName>
        <fullName evidence="3">PilT/PilU family type 4a pilus ATPase</fullName>
    </submittedName>
</protein>
<dbReference type="InterPro" id="IPR050921">
    <property type="entry name" value="T4SS_GSP_E_ATPase"/>
</dbReference>
<sequence>MKPLAELLRHLSRPGITELALASGRPPMVRGATGYEPVDPGALSTDDLVKALQAMVGMARASTVSETPVQWTVNATGLGSISIAAVRRGELMNVRLTRGAEGAAQPAAPAAATQAAAPAAAAPTRTPYAGMPAVSAPAPARTPAVSAEAAARAAQPGGFSAADAARTSQAAGTAARGVPGAATASPQAGAASAYGGAATHTGAAGYAGAGAAHAGAAHSGAATSNPPARIIPISRTTSAPGRDLAVLLEQARSMFASDLHLVAGRPPLLRIAGELLPQDTPLSPETVERLLLPIIPERLRPVLEKDGSVDFALDSEDTGRFRVNVGRQRTGLKGTFRLIAREIPTLESLGLPADIAKATHHHQGLIVLTGPSGHGKTSTLAALVDIINRETTHHVLTVEDPVEYVHPRKRALISQREVGTSTRTFASALKGSLREDPDVIVVGELRDTETVRMALAASETGHLLISTMNTPSAAKTIDRLIDLFPPGDQQQVRLSLASGLRLIVSQRLMPSTDGKSMVAAAEVLTGSVALGNLIRDNKTFQIPSLQQRGKSLGIIRFEDSLADLARSGKATLETVKGFAENPDEIEAMVTGRRPGAAPTVPPPASAQEGARMLSKVGSLLGKKGA</sequence>
<organism evidence="3 4">
    <name type="scientific">Corallococcus exercitus</name>
    <dbReference type="NCBI Taxonomy" id="2316736"/>
    <lineage>
        <taxon>Bacteria</taxon>
        <taxon>Pseudomonadati</taxon>
        <taxon>Myxococcota</taxon>
        <taxon>Myxococcia</taxon>
        <taxon>Myxococcales</taxon>
        <taxon>Cystobacterineae</taxon>
        <taxon>Myxococcaceae</taxon>
        <taxon>Corallococcus</taxon>
    </lineage>
</organism>
<dbReference type="CDD" id="cd01131">
    <property type="entry name" value="PilT"/>
    <property type="match status" value="1"/>
</dbReference>
<gene>
    <name evidence="3" type="ORF">HNS30_25865</name>
</gene>
<dbReference type="Pfam" id="PF00437">
    <property type="entry name" value="T2SSE"/>
    <property type="match status" value="1"/>
</dbReference>
<dbReference type="AlphaFoldDB" id="A0A7Y4NGX2"/>
<comment type="similarity">
    <text evidence="1">Belongs to the GSP E family.</text>
</comment>
<evidence type="ECO:0000313" key="4">
    <source>
        <dbReference type="Proteomes" id="UP000528460"/>
    </source>
</evidence>
<name>A0A7Y4NGX2_9BACT</name>
<dbReference type="SUPFAM" id="SSF52540">
    <property type="entry name" value="P-loop containing nucleoside triphosphate hydrolases"/>
    <property type="match status" value="1"/>
</dbReference>
<feature type="domain" description="Bacterial type II secretion system protein E" evidence="2">
    <location>
        <begin position="433"/>
        <end position="447"/>
    </location>
</feature>
<dbReference type="Gene3D" id="3.40.50.300">
    <property type="entry name" value="P-loop containing nucleotide triphosphate hydrolases"/>
    <property type="match status" value="1"/>
</dbReference>
<accession>A0A7Y4NGX2</accession>
<dbReference type="Proteomes" id="UP000528460">
    <property type="component" value="Unassembled WGS sequence"/>
</dbReference>
<dbReference type="PANTHER" id="PTHR30486">
    <property type="entry name" value="TWITCHING MOTILITY PROTEIN PILT"/>
    <property type="match status" value="1"/>
</dbReference>
<reference evidence="3 4" key="1">
    <citation type="submission" date="2020-05" db="EMBL/GenBank/DDBJ databases">
        <authorList>
            <person name="Whitworth D."/>
        </authorList>
    </citation>
    <scope>NUCLEOTIDE SEQUENCE [LARGE SCALE GENOMIC DNA]</scope>
    <source>
        <strain evidence="3 4">CA046A</strain>
    </source>
</reference>
<comment type="caution">
    <text evidence="3">The sequence shown here is derived from an EMBL/GenBank/DDBJ whole genome shotgun (WGS) entry which is preliminary data.</text>
</comment>
<dbReference type="GO" id="GO:0005524">
    <property type="term" value="F:ATP binding"/>
    <property type="evidence" value="ECO:0007669"/>
    <property type="project" value="InterPro"/>
</dbReference>
<dbReference type="InterPro" id="IPR006321">
    <property type="entry name" value="PilT/PilU"/>
</dbReference>
<dbReference type="GO" id="GO:0016887">
    <property type="term" value="F:ATP hydrolysis activity"/>
    <property type="evidence" value="ECO:0007669"/>
    <property type="project" value="InterPro"/>
</dbReference>
<dbReference type="EMBL" id="JABFJW010000234">
    <property type="protein sequence ID" value="NOK12475.1"/>
    <property type="molecule type" value="Genomic_DNA"/>
</dbReference>